<dbReference type="AlphaFoldDB" id="A0A9P6UDK3"/>
<evidence type="ECO:0000256" key="10">
    <source>
        <dbReference type="ARBA" id="ARBA00047665"/>
    </source>
</evidence>
<evidence type="ECO:0000256" key="5">
    <source>
        <dbReference type="ARBA" id="ARBA00022576"/>
    </source>
</evidence>
<dbReference type="NCBIfam" id="TIGR00528">
    <property type="entry name" value="gcvT"/>
    <property type="match status" value="1"/>
</dbReference>
<feature type="domain" description="Aminomethyltransferase C-terminal" evidence="14">
    <location>
        <begin position="318"/>
        <end position="394"/>
    </location>
</feature>
<keyword evidence="7 12" id="KW-0809">Transit peptide</keyword>
<evidence type="ECO:0000256" key="12">
    <source>
        <dbReference type="RuleBase" id="RU003981"/>
    </source>
</evidence>
<evidence type="ECO:0000256" key="8">
    <source>
        <dbReference type="ARBA" id="ARBA00023128"/>
    </source>
</evidence>
<dbReference type="Gene3D" id="4.10.1250.10">
    <property type="entry name" value="Aminomethyltransferase fragment"/>
    <property type="match status" value="1"/>
</dbReference>
<evidence type="ECO:0000256" key="9">
    <source>
        <dbReference type="ARBA" id="ARBA00031395"/>
    </source>
</evidence>
<sequence length="401" mass="43220">MLSALKVVKALPTSSARTMIQRSFAAAASQETLKKTVLHDFHVEQGGKMVPYAGWSMPVQYSNLGVGPSHVWTRQNASIFDVSHMLATRITGKDRIKFFESLTVADLENLPVGSGTLSVFTNENGGIIDDTIITKHQDSLYVVSNAGCADKDLAHLRKHLAAFQNKGGDVDLKVIDDHQLIALQGPKAAKVLEALVGKSLQDFPFMDARYLNIKGIECHVARSGYTGEDGFEISVPNGDAVALTKLMLESPDVELAGLGARDSLRLEAGMCLYGHELDETITPIEAGLTWTIGKRRRAEGGFLGAAKVQEHLKNGVERRRIGLVVTGAPARDGAEIFANGELVGKVTSGCPSPSLKKNVAMGYVKNGLHKSGTELEVQVRGRKQKAVVTKLPFVPAGYHKI</sequence>
<comment type="similarity">
    <text evidence="2 12">Belongs to the GcvT family.</text>
</comment>
<dbReference type="InterPro" id="IPR013977">
    <property type="entry name" value="GcvT_C"/>
</dbReference>
<dbReference type="Pfam" id="PF01571">
    <property type="entry name" value="GCV_T"/>
    <property type="match status" value="1"/>
</dbReference>
<evidence type="ECO:0000313" key="15">
    <source>
        <dbReference type="EMBL" id="KAG0270670.1"/>
    </source>
</evidence>
<dbReference type="GO" id="GO:0006546">
    <property type="term" value="P:glycine catabolic process"/>
    <property type="evidence" value="ECO:0007669"/>
    <property type="project" value="InterPro"/>
</dbReference>
<evidence type="ECO:0000256" key="1">
    <source>
        <dbReference type="ARBA" id="ARBA00004173"/>
    </source>
</evidence>
<dbReference type="FunFam" id="2.40.30.110:FF:000002">
    <property type="entry name" value="Aminomethyltransferase"/>
    <property type="match status" value="1"/>
</dbReference>
<keyword evidence="8 12" id="KW-0496">Mitochondrion</keyword>
<feature type="domain" description="GCVT N-terminal" evidence="13">
    <location>
        <begin position="38"/>
        <end position="294"/>
    </location>
</feature>
<dbReference type="InterPro" id="IPR006223">
    <property type="entry name" value="GcvT"/>
</dbReference>
<dbReference type="InterPro" id="IPR006222">
    <property type="entry name" value="GCVT_N"/>
</dbReference>
<evidence type="ECO:0000259" key="13">
    <source>
        <dbReference type="Pfam" id="PF01571"/>
    </source>
</evidence>
<reference evidence="15" key="1">
    <citation type="journal article" date="2020" name="Fungal Divers.">
        <title>Resolving the Mortierellaceae phylogeny through synthesis of multi-gene phylogenetics and phylogenomics.</title>
        <authorList>
            <person name="Vandepol N."/>
            <person name="Liber J."/>
            <person name="Desiro A."/>
            <person name="Na H."/>
            <person name="Kennedy M."/>
            <person name="Barry K."/>
            <person name="Grigoriev I.V."/>
            <person name="Miller A.N."/>
            <person name="O'Donnell K."/>
            <person name="Stajich J.E."/>
            <person name="Bonito G."/>
        </authorList>
    </citation>
    <scope>NUCLEOTIDE SEQUENCE</scope>
    <source>
        <strain evidence="15">BC1065</strain>
    </source>
</reference>
<evidence type="ECO:0000259" key="14">
    <source>
        <dbReference type="Pfam" id="PF08669"/>
    </source>
</evidence>
<dbReference type="OrthoDB" id="10263536at2759"/>
<dbReference type="FunFam" id="4.10.1250.10:FF:000002">
    <property type="entry name" value="Aminomethyltransferase"/>
    <property type="match status" value="1"/>
</dbReference>
<evidence type="ECO:0000256" key="4">
    <source>
        <dbReference type="ARBA" id="ARBA00012616"/>
    </source>
</evidence>
<dbReference type="Gene3D" id="3.30.70.1400">
    <property type="entry name" value="Aminomethyltransferase beta-barrel domains"/>
    <property type="match status" value="1"/>
</dbReference>
<gene>
    <name evidence="15" type="ORF">DFQ27_000020</name>
</gene>
<evidence type="ECO:0000313" key="16">
    <source>
        <dbReference type="Proteomes" id="UP000807716"/>
    </source>
</evidence>
<dbReference type="GO" id="GO:0005739">
    <property type="term" value="C:mitochondrion"/>
    <property type="evidence" value="ECO:0007669"/>
    <property type="project" value="UniProtKB-SubCell"/>
</dbReference>
<accession>A0A9P6UDK3</accession>
<dbReference type="NCBIfam" id="NF001567">
    <property type="entry name" value="PRK00389.1"/>
    <property type="match status" value="1"/>
</dbReference>
<dbReference type="EMBL" id="JAAAJB010000001">
    <property type="protein sequence ID" value="KAG0270670.1"/>
    <property type="molecule type" value="Genomic_DNA"/>
</dbReference>
<dbReference type="Proteomes" id="UP000807716">
    <property type="component" value="Unassembled WGS sequence"/>
</dbReference>
<dbReference type="Pfam" id="PF08669">
    <property type="entry name" value="GCV_T_C"/>
    <property type="match status" value="1"/>
</dbReference>
<keyword evidence="5 12" id="KW-0032">Aminotransferase</keyword>
<dbReference type="PANTHER" id="PTHR43757">
    <property type="entry name" value="AMINOMETHYLTRANSFERASE"/>
    <property type="match status" value="1"/>
</dbReference>
<comment type="subcellular location">
    <subcellularLocation>
        <location evidence="1 12">Mitochondrion</location>
    </subcellularLocation>
</comment>
<evidence type="ECO:0000256" key="3">
    <source>
        <dbReference type="ARBA" id="ARBA00011690"/>
    </source>
</evidence>
<dbReference type="InterPro" id="IPR029043">
    <property type="entry name" value="GcvT/YgfZ_C"/>
</dbReference>
<dbReference type="SUPFAM" id="SSF103025">
    <property type="entry name" value="Folate-binding domain"/>
    <property type="match status" value="1"/>
</dbReference>
<organism evidence="15 16">
    <name type="scientific">Actinomortierella ambigua</name>
    <dbReference type="NCBI Taxonomy" id="1343610"/>
    <lineage>
        <taxon>Eukaryota</taxon>
        <taxon>Fungi</taxon>
        <taxon>Fungi incertae sedis</taxon>
        <taxon>Mucoromycota</taxon>
        <taxon>Mortierellomycotina</taxon>
        <taxon>Mortierellomycetes</taxon>
        <taxon>Mortierellales</taxon>
        <taxon>Mortierellaceae</taxon>
        <taxon>Actinomortierella</taxon>
    </lineage>
</organism>
<evidence type="ECO:0000256" key="6">
    <source>
        <dbReference type="ARBA" id="ARBA00022679"/>
    </source>
</evidence>
<dbReference type="GO" id="GO:0005960">
    <property type="term" value="C:glycine cleavage complex"/>
    <property type="evidence" value="ECO:0007669"/>
    <property type="project" value="InterPro"/>
</dbReference>
<comment type="caution">
    <text evidence="15">The sequence shown here is derived from an EMBL/GenBank/DDBJ whole genome shotgun (WGS) entry which is preliminary data.</text>
</comment>
<dbReference type="Gene3D" id="2.40.30.110">
    <property type="entry name" value="Aminomethyltransferase beta-barrel domains"/>
    <property type="match status" value="1"/>
</dbReference>
<dbReference type="PIRSF" id="PIRSF006487">
    <property type="entry name" value="GcvT"/>
    <property type="match status" value="1"/>
</dbReference>
<dbReference type="FunFam" id="3.30.70.1400:FF:000001">
    <property type="entry name" value="Aminomethyltransferase"/>
    <property type="match status" value="1"/>
</dbReference>
<evidence type="ECO:0000256" key="2">
    <source>
        <dbReference type="ARBA" id="ARBA00008609"/>
    </source>
</evidence>
<feature type="binding site" evidence="11">
    <location>
        <position position="232"/>
    </location>
    <ligand>
        <name>substrate</name>
    </ligand>
</feature>
<comment type="subunit">
    <text evidence="3 12">The glycine cleavage system is composed of four proteins: P, T, L and H.</text>
</comment>
<keyword evidence="6 12" id="KW-0808">Transferase</keyword>
<dbReference type="InterPro" id="IPR028896">
    <property type="entry name" value="GcvT/YgfZ/DmdA"/>
</dbReference>
<evidence type="ECO:0000256" key="11">
    <source>
        <dbReference type="PIRSR" id="PIRSR006487-1"/>
    </source>
</evidence>
<dbReference type="InterPro" id="IPR027266">
    <property type="entry name" value="TrmE/GcvT-like"/>
</dbReference>
<dbReference type="Gene3D" id="3.30.1360.120">
    <property type="entry name" value="Probable tRNA modification gtpase trme, domain 1"/>
    <property type="match status" value="1"/>
</dbReference>
<dbReference type="SUPFAM" id="SSF101790">
    <property type="entry name" value="Aminomethyltransferase beta-barrel domain"/>
    <property type="match status" value="1"/>
</dbReference>
<name>A0A9P6UDK3_9FUNG</name>
<comment type="function">
    <text evidence="12">The glycine cleavage system catalyzes the degradation of glycine.</text>
</comment>
<keyword evidence="16" id="KW-1185">Reference proteome</keyword>
<dbReference type="GO" id="GO:0004047">
    <property type="term" value="F:aminomethyltransferase activity"/>
    <property type="evidence" value="ECO:0007669"/>
    <property type="project" value="UniProtKB-EC"/>
</dbReference>
<evidence type="ECO:0000256" key="7">
    <source>
        <dbReference type="ARBA" id="ARBA00022946"/>
    </source>
</evidence>
<dbReference type="GO" id="GO:0008483">
    <property type="term" value="F:transaminase activity"/>
    <property type="evidence" value="ECO:0007669"/>
    <property type="project" value="UniProtKB-KW"/>
</dbReference>
<proteinExistence type="inferred from homology"/>
<dbReference type="EC" id="2.1.2.10" evidence="4 12"/>
<comment type="catalytic activity">
    <reaction evidence="10 12">
        <text>N(6)-[(R)-S(8)-aminomethyldihydrolipoyl]-L-lysyl-[protein] + (6S)-5,6,7,8-tetrahydrofolate = N(6)-[(R)-dihydrolipoyl]-L-lysyl-[protein] + (6R)-5,10-methylene-5,6,7,8-tetrahydrofolate + NH4(+)</text>
        <dbReference type="Rhea" id="RHEA:16945"/>
        <dbReference type="Rhea" id="RHEA-COMP:10475"/>
        <dbReference type="Rhea" id="RHEA-COMP:10492"/>
        <dbReference type="ChEBI" id="CHEBI:15636"/>
        <dbReference type="ChEBI" id="CHEBI:28938"/>
        <dbReference type="ChEBI" id="CHEBI:57453"/>
        <dbReference type="ChEBI" id="CHEBI:83100"/>
        <dbReference type="ChEBI" id="CHEBI:83143"/>
        <dbReference type="EC" id="2.1.2.10"/>
    </reaction>
</comment>
<protein>
    <recommendedName>
        <fullName evidence="4 12">Aminomethyltransferase</fullName>
        <ecNumber evidence="4 12">2.1.2.10</ecNumber>
    </recommendedName>
    <alternativeName>
        <fullName evidence="9 12">Glycine cleavage system T protein</fullName>
    </alternativeName>
</protein>
<dbReference type="PANTHER" id="PTHR43757:SF2">
    <property type="entry name" value="AMINOMETHYLTRANSFERASE, MITOCHONDRIAL"/>
    <property type="match status" value="1"/>
</dbReference>